<organism evidence="2">
    <name type="scientific">Octopus bimaculoides</name>
    <name type="common">California two-spotted octopus</name>
    <dbReference type="NCBI Taxonomy" id="37653"/>
    <lineage>
        <taxon>Eukaryota</taxon>
        <taxon>Metazoa</taxon>
        <taxon>Spiralia</taxon>
        <taxon>Lophotrochozoa</taxon>
        <taxon>Mollusca</taxon>
        <taxon>Cephalopoda</taxon>
        <taxon>Coleoidea</taxon>
        <taxon>Octopodiformes</taxon>
        <taxon>Octopoda</taxon>
        <taxon>Incirrata</taxon>
        <taxon>Octopodidae</taxon>
        <taxon>Octopus</taxon>
    </lineage>
</organism>
<proteinExistence type="predicted"/>
<dbReference type="EMBL" id="KQ420825">
    <property type="protein sequence ID" value="KOF79204.1"/>
    <property type="molecule type" value="Genomic_DNA"/>
</dbReference>
<evidence type="ECO:0000256" key="1">
    <source>
        <dbReference type="SAM" id="Phobius"/>
    </source>
</evidence>
<reference evidence="2" key="1">
    <citation type="submission" date="2015-07" db="EMBL/GenBank/DDBJ databases">
        <title>MeaNS - Measles Nucleotide Surveillance Program.</title>
        <authorList>
            <person name="Tran T."/>
            <person name="Druce J."/>
        </authorList>
    </citation>
    <scope>NUCLEOTIDE SEQUENCE</scope>
    <source>
        <strain evidence="2">UCB-OBI-ISO-001</strain>
        <tissue evidence="2">Gonad</tissue>
    </source>
</reference>
<sequence length="49" mass="5688">MQVFVYAQKNVAAMCMHAYTLYIFIIGFIVIVASSRWMYLLKQKVANVI</sequence>
<dbReference type="AlphaFoldDB" id="A0A0L8GQV9"/>
<keyword evidence="1" id="KW-0812">Transmembrane</keyword>
<feature type="transmembrane region" description="Helical" evidence="1">
    <location>
        <begin position="20"/>
        <end position="39"/>
    </location>
</feature>
<name>A0A0L8GQV9_OCTBM</name>
<keyword evidence="1" id="KW-0472">Membrane</keyword>
<accession>A0A0L8GQV9</accession>
<protein>
    <submittedName>
        <fullName evidence="2">Uncharacterized protein</fullName>
    </submittedName>
</protein>
<gene>
    <name evidence="2" type="ORF">OCBIM_22029796mg</name>
</gene>
<keyword evidence="1" id="KW-1133">Transmembrane helix</keyword>
<evidence type="ECO:0000313" key="2">
    <source>
        <dbReference type="EMBL" id="KOF79204.1"/>
    </source>
</evidence>